<evidence type="ECO:0000256" key="11">
    <source>
        <dbReference type="PROSITE-ProRule" id="PRU01319"/>
    </source>
</evidence>
<evidence type="ECO:0000256" key="5">
    <source>
        <dbReference type="ARBA" id="ARBA00022490"/>
    </source>
</evidence>
<protein>
    <recommendedName>
        <fullName evidence="12">Ribonuclease</fullName>
        <ecNumber evidence="12">3.1.26.4</ecNumber>
    </recommendedName>
</protein>
<dbReference type="CDD" id="cd07182">
    <property type="entry name" value="RNase_HII_bacteria_HII_like"/>
    <property type="match status" value="1"/>
</dbReference>
<dbReference type="PROSITE" id="PS51975">
    <property type="entry name" value="RNASE_H_2"/>
    <property type="match status" value="1"/>
</dbReference>
<feature type="region of interest" description="Disordered" evidence="13">
    <location>
        <begin position="227"/>
        <end position="307"/>
    </location>
</feature>
<evidence type="ECO:0000256" key="4">
    <source>
        <dbReference type="ARBA" id="ARBA00007383"/>
    </source>
</evidence>
<dbReference type="AlphaFoldDB" id="A0AB34K489"/>
<organism evidence="15 16">
    <name type="scientific">Prymnesium parvum</name>
    <name type="common">Toxic golden alga</name>
    <dbReference type="NCBI Taxonomy" id="97485"/>
    <lineage>
        <taxon>Eukaryota</taxon>
        <taxon>Haptista</taxon>
        <taxon>Haptophyta</taxon>
        <taxon>Prymnesiophyceae</taxon>
        <taxon>Prymnesiales</taxon>
        <taxon>Prymnesiaceae</taxon>
        <taxon>Prymnesium</taxon>
    </lineage>
</organism>
<dbReference type="Pfam" id="PF01351">
    <property type="entry name" value="RNase_HII"/>
    <property type="match status" value="1"/>
</dbReference>
<dbReference type="InterPro" id="IPR024567">
    <property type="entry name" value="RNase_HII/HIII_dom"/>
</dbReference>
<dbReference type="GO" id="GO:0046872">
    <property type="term" value="F:metal ion binding"/>
    <property type="evidence" value="ECO:0007669"/>
    <property type="project" value="UniProtKB-KW"/>
</dbReference>
<evidence type="ECO:0000256" key="9">
    <source>
        <dbReference type="ARBA" id="ARBA00022801"/>
    </source>
</evidence>
<comment type="cofactor">
    <cofactor evidence="2">
        <name>Mg(2+)</name>
        <dbReference type="ChEBI" id="CHEBI:18420"/>
    </cofactor>
</comment>
<keyword evidence="6 11" id="KW-0540">Nuclease</keyword>
<evidence type="ECO:0000313" key="15">
    <source>
        <dbReference type="EMBL" id="KAL1527806.1"/>
    </source>
</evidence>
<evidence type="ECO:0000256" key="6">
    <source>
        <dbReference type="ARBA" id="ARBA00022722"/>
    </source>
</evidence>
<comment type="caution">
    <text evidence="15">The sequence shown here is derived from an EMBL/GenBank/DDBJ whole genome shotgun (WGS) entry which is preliminary data.</text>
</comment>
<feature type="domain" description="RNase H type-2" evidence="14">
    <location>
        <begin position="18"/>
        <end position="211"/>
    </location>
</feature>
<evidence type="ECO:0000256" key="1">
    <source>
        <dbReference type="ARBA" id="ARBA00000077"/>
    </source>
</evidence>
<keyword evidence="5" id="KW-0963">Cytoplasm</keyword>
<comment type="function">
    <text evidence="12">Endonuclease that specifically degrades the RNA of RNA-DNA hybrids.</text>
</comment>
<keyword evidence="9 11" id="KW-0378">Hydrolase</keyword>
<evidence type="ECO:0000259" key="14">
    <source>
        <dbReference type="PROSITE" id="PS51975"/>
    </source>
</evidence>
<evidence type="ECO:0000256" key="7">
    <source>
        <dbReference type="ARBA" id="ARBA00022723"/>
    </source>
</evidence>
<comment type="similarity">
    <text evidence="4 12">Belongs to the RNase HII family.</text>
</comment>
<dbReference type="EMBL" id="JBGBPQ010000002">
    <property type="protein sequence ID" value="KAL1527806.1"/>
    <property type="molecule type" value="Genomic_DNA"/>
</dbReference>
<dbReference type="InterPro" id="IPR001352">
    <property type="entry name" value="RNase_HII/HIII"/>
</dbReference>
<evidence type="ECO:0000256" key="10">
    <source>
        <dbReference type="ARBA" id="ARBA00023211"/>
    </source>
</evidence>
<accession>A0AB34K489</accession>
<dbReference type="GO" id="GO:0003723">
    <property type="term" value="F:RNA binding"/>
    <property type="evidence" value="ECO:0007669"/>
    <property type="project" value="UniProtKB-UniRule"/>
</dbReference>
<feature type="binding site" evidence="11">
    <location>
        <position position="115"/>
    </location>
    <ligand>
        <name>a divalent metal cation</name>
        <dbReference type="ChEBI" id="CHEBI:60240"/>
    </ligand>
</feature>
<keyword evidence="10" id="KW-0464">Manganese</keyword>
<dbReference type="Proteomes" id="UP001515480">
    <property type="component" value="Unassembled WGS sequence"/>
</dbReference>
<proteinExistence type="inferred from homology"/>
<dbReference type="InterPro" id="IPR022898">
    <property type="entry name" value="RNase_HII"/>
</dbReference>
<dbReference type="PANTHER" id="PTHR10954:SF18">
    <property type="entry name" value="RIBONUCLEASE HII"/>
    <property type="match status" value="1"/>
</dbReference>
<evidence type="ECO:0000256" key="8">
    <source>
        <dbReference type="ARBA" id="ARBA00022759"/>
    </source>
</evidence>
<dbReference type="Gene3D" id="3.30.420.10">
    <property type="entry name" value="Ribonuclease H-like superfamily/Ribonuclease H"/>
    <property type="match status" value="1"/>
</dbReference>
<dbReference type="EC" id="3.1.26.4" evidence="12"/>
<dbReference type="PANTHER" id="PTHR10954">
    <property type="entry name" value="RIBONUCLEASE H2 SUBUNIT A"/>
    <property type="match status" value="1"/>
</dbReference>
<dbReference type="GO" id="GO:0004523">
    <property type="term" value="F:RNA-DNA hybrid ribonuclease activity"/>
    <property type="evidence" value="ECO:0007669"/>
    <property type="project" value="UniProtKB-UniRule"/>
</dbReference>
<evidence type="ECO:0000256" key="2">
    <source>
        <dbReference type="ARBA" id="ARBA00001946"/>
    </source>
</evidence>
<gene>
    <name evidence="15" type="ORF">AB1Y20_009189</name>
</gene>
<evidence type="ECO:0000313" key="16">
    <source>
        <dbReference type="Proteomes" id="UP001515480"/>
    </source>
</evidence>
<dbReference type="GO" id="GO:0043137">
    <property type="term" value="P:DNA replication, removal of RNA primer"/>
    <property type="evidence" value="ECO:0007669"/>
    <property type="project" value="TreeGrafter"/>
</dbReference>
<reference evidence="15 16" key="1">
    <citation type="journal article" date="2024" name="Science">
        <title>Giant polyketide synthase enzymes in the biosynthesis of giant marine polyether toxins.</title>
        <authorList>
            <person name="Fallon T.R."/>
            <person name="Shende V.V."/>
            <person name="Wierzbicki I.H."/>
            <person name="Pendleton A.L."/>
            <person name="Watervoot N.F."/>
            <person name="Auber R.P."/>
            <person name="Gonzalez D.J."/>
            <person name="Wisecaver J.H."/>
            <person name="Moore B.S."/>
        </authorList>
    </citation>
    <scope>NUCLEOTIDE SEQUENCE [LARGE SCALE GENOMIC DNA]</scope>
    <source>
        <strain evidence="15 16">12B1</strain>
    </source>
</reference>
<comment type="cofactor">
    <cofactor evidence="11">
        <name>Mn(2+)</name>
        <dbReference type="ChEBI" id="CHEBI:29035"/>
    </cofactor>
    <cofactor evidence="11">
        <name>Mg(2+)</name>
        <dbReference type="ChEBI" id="CHEBI:18420"/>
    </cofactor>
    <text evidence="11">Manganese or magnesium. Binds 1 divalent metal ion per monomer in the absence of substrate. May bind a second metal ion after substrate binding.</text>
</comment>
<keyword evidence="16" id="KW-1185">Reference proteome</keyword>
<comment type="subcellular location">
    <subcellularLocation>
        <location evidence="3">Cytoplasm</location>
    </subcellularLocation>
</comment>
<keyword evidence="7 11" id="KW-0479">Metal-binding</keyword>
<dbReference type="SUPFAM" id="SSF53098">
    <property type="entry name" value="Ribonuclease H-like"/>
    <property type="match status" value="1"/>
</dbReference>
<dbReference type="NCBIfam" id="NF000595">
    <property type="entry name" value="PRK00015.1-3"/>
    <property type="match status" value="1"/>
</dbReference>
<dbReference type="InterPro" id="IPR012337">
    <property type="entry name" value="RNaseH-like_sf"/>
</dbReference>
<dbReference type="GO" id="GO:0005737">
    <property type="term" value="C:cytoplasm"/>
    <property type="evidence" value="ECO:0007669"/>
    <property type="project" value="UniProtKB-SubCell"/>
</dbReference>
<feature type="binding site" evidence="11">
    <location>
        <position position="25"/>
    </location>
    <ligand>
        <name>a divalent metal cation</name>
        <dbReference type="ChEBI" id="CHEBI:60240"/>
    </ligand>
</feature>
<dbReference type="GO" id="GO:0032299">
    <property type="term" value="C:ribonuclease H2 complex"/>
    <property type="evidence" value="ECO:0007669"/>
    <property type="project" value="TreeGrafter"/>
</dbReference>
<evidence type="ECO:0000256" key="12">
    <source>
        <dbReference type="RuleBase" id="RU003515"/>
    </source>
</evidence>
<evidence type="ECO:0000256" key="13">
    <source>
        <dbReference type="SAM" id="MobiDB-lite"/>
    </source>
</evidence>
<dbReference type="FunFam" id="3.30.420.10:FF:000006">
    <property type="entry name" value="Ribonuclease HII"/>
    <property type="match status" value="1"/>
</dbReference>
<evidence type="ECO:0000256" key="3">
    <source>
        <dbReference type="ARBA" id="ARBA00004496"/>
    </source>
</evidence>
<feature type="compositionally biased region" description="Polar residues" evidence="13">
    <location>
        <begin position="239"/>
        <end position="255"/>
    </location>
</feature>
<keyword evidence="8 11" id="KW-0255">Endonuclease</keyword>
<name>A0AB34K489_PRYPA</name>
<comment type="catalytic activity">
    <reaction evidence="1 11 12">
        <text>Endonucleolytic cleavage to 5'-phosphomonoester.</text>
        <dbReference type="EC" id="3.1.26.4"/>
    </reaction>
</comment>
<sequence>MVTAATHLEATKLALGFKTIAGVDEAGRGPLVGPVVAAACVIPPGVELPGVTDSKTLSEEAREAAFEEITRLTSIGVGIVDNKQIDQINILEATMLAMELAVANLPCSPDAVLIDGNRVPSGFKDRNDLHAEAFVKGDSRSLSIAAASIVAKVTRDRLLYELHELHPEYKFNQHKGYPTAIHMAALHKYGPLPEHRYSFGPVARVAAARGIVTDTYVDRAKAAIDVSKPKKPNKRETSQKTLMTSFLTGTASGSSAKKPVGSLGAENSVGSPTKKPRVKASETESENAASTETSRRATRSSNPKKAV</sequence>
<dbReference type="HAMAP" id="MF_00052_B">
    <property type="entry name" value="RNase_HII_B"/>
    <property type="match status" value="1"/>
</dbReference>
<dbReference type="InterPro" id="IPR036397">
    <property type="entry name" value="RNaseH_sf"/>
</dbReference>
<feature type="binding site" evidence="11">
    <location>
        <position position="24"/>
    </location>
    <ligand>
        <name>a divalent metal cation</name>
        <dbReference type="ChEBI" id="CHEBI:60240"/>
    </ligand>
</feature>
<dbReference type="GO" id="GO:0006298">
    <property type="term" value="P:mismatch repair"/>
    <property type="evidence" value="ECO:0007669"/>
    <property type="project" value="TreeGrafter"/>
</dbReference>